<evidence type="ECO:0000256" key="1">
    <source>
        <dbReference type="SAM" id="MobiDB-lite"/>
    </source>
</evidence>
<evidence type="ECO:0000313" key="3">
    <source>
        <dbReference type="Proteomes" id="UP000019376"/>
    </source>
</evidence>
<organism evidence="2 3">
    <name type="scientific">Penicillium oxalicum (strain 114-2 / CGMCC 5302)</name>
    <name type="common">Penicillium decumbens</name>
    <dbReference type="NCBI Taxonomy" id="933388"/>
    <lineage>
        <taxon>Eukaryota</taxon>
        <taxon>Fungi</taxon>
        <taxon>Dikarya</taxon>
        <taxon>Ascomycota</taxon>
        <taxon>Pezizomycotina</taxon>
        <taxon>Eurotiomycetes</taxon>
        <taxon>Eurotiomycetidae</taxon>
        <taxon>Eurotiales</taxon>
        <taxon>Aspergillaceae</taxon>
        <taxon>Penicillium</taxon>
    </lineage>
</organism>
<keyword evidence="3" id="KW-1185">Reference proteome</keyword>
<protein>
    <submittedName>
        <fullName evidence="2">Uncharacterized protein</fullName>
    </submittedName>
</protein>
<sequence length="160" mass="17217">MHAINASIFHIPPTPTQIAASSCTVAPEILAKRAAYLHSLDAKIANPCTTQIYHDRIEFHIRVTRGPSPASSTSRVLNAKHGWMIAAQGYLFAPSLNFGEPVIETYFAVAVSATWPDSVRKGRIEESISLSSCPTNRATDQTGPDETGLDGTGVRMPGKL</sequence>
<dbReference type="Proteomes" id="UP000019376">
    <property type="component" value="Unassembled WGS sequence"/>
</dbReference>
<gene>
    <name evidence="2" type="ORF">PDE_06292</name>
</gene>
<proteinExistence type="predicted"/>
<accession>S8B9A5</accession>
<dbReference type="EMBL" id="KB644413">
    <property type="protein sequence ID" value="EPS31337.1"/>
    <property type="molecule type" value="Genomic_DNA"/>
</dbReference>
<dbReference type="AlphaFoldDB" id="S8B9A5"/>
<evidence type="ECO:0000313" key="2">
    <source>
        <dbReference type="EMBL" id="EPS31337.1"/>
    </source>
</evidence>
<name>S8B9A5_PENO1</name>
<feature type="compositionally biased region" description="Polar residues" evidence="1">
    <location>
        <begin position="130"/>
        <end position="144"/>
    </location>
</feature>
<feature type="region of interest" description="Disordered" evidence="1">
    <location>
        <begin position="130"/>
        <end position="160"/>
    </location>
</feature>
<dbReference type="HOGENOM" id="CLU_1652759_0_0_1"/>
<reference evidence="2 3" key="1">
    <citation type="journal article" date="2013" name="PLoS ONE">
        <title>Genomic and secretomic analyses reveal unique features of the lignocellulolytic enzyme system of Penicillium decumbens.</title>
        <authorList>
            <person name="Liu G."/>
            <person name="Zhang L."/>
            <person name="Wei X."/>
            <person name="Zou G."/>
            <person name="Qin Y."/>
            <person name="Ma L."/>
            <person name="Li J."/>
            <person name="Zheng H."/>
            <person name="Wang S."/>
            <person name="Wang C."/>
            <person name="Xun L."/>
            <person name="Zhao G.-P."/>
            <person name="Zhou Z."/>
            <person name="Qu Y."/>
        </authorList>
    </citation>
    <scope>NUCLEOTIDE SEQUENCE [LARGE SCALE GENOMIC DNA]</scope>
    <source>
        <strain evidence="3">114-2 / CGMCC 5302</strain>
    </source>
</reference>